<accession>A0A381PBH1</accession>
<evidence type="ECO:0000256" key="7">
    <source>
        <dbReference type="ARBA" id="ARBA00022840"/>
    </source>
</evidence>
<dbReference type="PANTHER" id="PTHR30153">
    <property type="entry name" value="REPLICATIVE DNA HELICASE DNAB"/>
    <property type="match status" value="1"/>
</dbReference>
<sequence length="454" mass="50247">VAENSQELHLKTPPQSLEAEEAVLGSMLTSKDAVSRALEILTPDYFYKDAHQRIFQAMKDLFNQGEPVDAVSIINELKKRKQLDSSGGAYFITGLSDSVPTSANVEHYAKIVLEKASLRNLIEAAAEMSSEAFNDQQHLEDILDQAEQRIFAISQGRLKGKFHQLSPILQETFEQLDKIHQRPGSVTGVPSGLADLDEITSGFQDGELIIVAGRPSMGKTALALNIARNAAIEHNVPVGIFSLEMSNSQLAMRLLTSEARVDSHLVRTGKLPTEQWRNLSMSVGTLAEAPIFLDDTPAIGITELRAKARRLKAESDVQLIMVDYLQMMRGPASAESRQQEISQISRSLKALSKEISVPVVALSQLSRAPEGRSDHRPQLSDLRESGAIEQDADVVMFLYRKWVYTRDEEDRRKAEIIVSKQRNGPTGTVSAIFVDSYAKFESATIFDQMVEEPA</sequence>
<evidence type="ECO:0000256" key="8">
    <source>
        <dbReference type="ARBA" id="ARBA00023125"/>
    </source>
</evidence>
<dbReference type="Gene3D" id="3.40.50.300">
    <property type="entry name" value="P-loop containing nucleotide triphosphate hydrolases"/>
    <property type="match status" value="1"/>
</dbReference>
<dbReference type="GO" id="GO:0043139">
    <property type="term" value="F:5'-3' DNA helicase activity"/>
    <property type="evidence" value="ECO:0007669"/>
    <property type="project" value="UniProtKB-EC"/>
</dbReference>
<organism evidence="13">
    <name type="scientific">marine metagenome</name>
    <dbReference type="NCBI Taxonomy" id="408172"/>
    <lineage>
        <taxon>unclassified sequences</taxon>
        <taxon>metagenomes</taxon>
        <taxon>ecological metagenomes</taxon>
    </lineage>
</organism>
<dbReference type="EMBL" id="UINC01000921">
    <property type="protein sequence ID" value="SUZ63657.1"/>
    <property type="molecule type" value="Genomic_DNA"/>
</dbReference>
<dbReference type="Gene3D" id="1.10.860.10">
    <property type="entry name" value="DNAb Helicase, Chain A"/>
    <property type="match status" value="1"/>
</dbReference>
<dbReference type="FunFam" id="1.10.860.10:FF:000001">
    <property type="entry name" value="Replicative DNA helicase"/>
    <property type="match status" value="1"/>
</dbReference>
<keyword evidence="8" id="KW-0238">DNA-binding</keyword>
<evidence type="ECO:0000256" key="4">
    <source>
        <dbReference type="ARBA" id="ARBA00022741"/>
    </source>
</evidence>
<evidence type="ECO:0000256" key="5">
    <source>
        <dbReference type="ARBA" id="ARBA00022801"/>
    </source>
</evidence>
<proteinExistence type="inferred from homology"/>
<dbReference type="PANTHER" id="PTHR30153:SF2">
    <property type="entry name" value="REPLICATIVE DNA HELICASE"/>
    <property type="match status" value="1"/>
</dbReference>
<comment type="catalytic activity">
    <reaction evidence="11">
        <text>ATP + H2O = ADP + phosphate + H(+)</text>
        <dbReference type="Rhea" id="RHEA:13065"/>
        <dbReference type="ChEBI" id="CHEBI:15377"/>
        <dbReference type="ChEBI" id="CHEBI:15378"/>
        <dbReference type="ChEBI" id="CHEBI:30616"/>
        <dbReference type="ChEBI" id="CHEBI:43474"/>
        <dbReference type="ChEBI" id="CHEBI:456216"/>
        <dbReference type="EC" id="5.6.2.3"/>
    </reaction>
</comment>
<evidence type="ECO:0000259" key="12">
    <source>
        <dbReference type="PROSITE" id="PS51199"/>
    </source>
</evidence>
<dbReference type="InterPro" id="IPR003593">
    <property type="entry name" value="AAA+_ATPase"/>
</dbReference>
<keyword evidence="2" id="KW-0639">Primosome</keyword>
<dbReference type="CDD" id="cd00984">
    <property type="entry name" value="DnaB_C"/>
    <property type="match status" value="1"/>
</dbReference>
<evidence type="ECO:0000256" key="2">
    <source>
        <dbReference type="ARBA" id="ARBA00022515"/>
    </source>
</evidence>
<dbReference type="GO" id="GO:0016787">
    <property type="term" value="F:hydrolase activity"/>
    <property type="evidence" value="ECO:0007669"/>
    <property type="project" value="UniProtKB-KW"/>
</dbReference>
<keyword evidence="3" id="KW-0235">DNA replication</keyword>
<dbReference type="SUPFAM" id="SSF52540">
    <property type="entry name" value="P-loop containing nucleoside triphosphate hydrolases"/>
    <property type="match status" value="1"/>
</dbReference>
<dbReference type="InterPro" id="IPR007694">
    <property type="entry name" value="DNA_helicase_DnaB-like_C"/>
</dbReference>
<keyword evidence="4" id="KW-0547">Nucleotide-binding</keyword>
<protein>
    <recommendedName>
        <fullName evidence="10">DNA 5'-3' helicase</fullName>
        <ecNumber evidence="10">5.6.2.3</ecNumber>
    </recommendedName>
</protein>
<evidence type="ECO:0000256" key="10">
    <source>
        <dbReference type="ARBA" id="ARBA00044969"/>
    </source>
</evidence>
<dbReference type="SUPFAM" id="SSF48024">
    <property type="entry name" value="N-terminal domain of DnaB helicase"/>
    <property type="match status" value="1"/>
</dbReference>
<dbReference type="GO" id="GO:0006269">
    <property type="term" value="P:DNA replication, synthesis of primer"/>
    <property type="evidence" value="ECO:0007669"/>
    <property type="project" value="UniProtKB-KW"/>
</dbReference>
<evidence type="ECO:0000256" key="6">
    <source>
        <dbReference type="ARBA" id="ARBA00022806"/>
    </source>
</evidence>
<comment type="similarity">
    <text evidence="1">Belongs to the helicase family. DnaB subfamily.</text>
</comment>
<dbReference type="Pfam" id="PF03796">
    <property type="entry name" value="DnaB_C"/>
    <property type="match status" value="1"/>
</dbReference>
<evidence type="ECO:0000313" key="13">
    <source>
        <dbReference type="EMBL" id="SUZ63657.1"/>
    </source>
</evidence>
<feature type="non-terminal residue" evidence="13">
    <location>
        <position position="1"/>
    </location>
</feature>
<dbReference type="GO" id="GO:1990077">
    <property type="term" value="C:primosome complex"/>
    <property type="evidence" value="ECO:0007669"/>
    <property type="project" value="UniProtKB-KW"/>
</dbReference>
<dbReference type="InterPro" id="IPR007692">
    <property type="entry name" value="DNA_helicase_DnaB"/>
</dbReference>
<keyword evidence="6" id="KW-0347">Helicase</keyword>
<dbReference type="InterPro" id="IPR016136">
    <property type="entry name" value="DNA_helicase_N/primase_C"/>
</dbReference>
<dbReference type="GO" id="GO:0042802">
    <property type="term" value="F:identical protein binding"/>
    <property type="evidence" value="ECO:0007669"/>
    <property type="project" value="UniProtKB-ARBA"/>
</dbReference>
<dbReference type="GO" id="GO:0003677">
    <property type="term" value="F:DNA binding"/>
    <property type="evidence" value="ECO:0007669"/>
    <property type="project" value="UniProtKB-KW"/>
</dbReference>
<dbReference type="Pfam" id="PF00772">
    <property type="entry name" value="DnaB"/>
    <property type="match status" value="1"/>
</dbReference>
<dbReference type="FunFam" id="3.40.50.300:FF:000076">
    <property type="entry name" value="Replicative DNA helicase"/>
    <property type="match status" value="1"/>
</dbReference>
<keyword evidence="5" id="KW-0378">Hydrolase</keyword>
<evidence type="ECO:0000256" key="1">
    <source>
        <dbReference type="ARBA" id="ARBA00008428"/>
    </source>
</evidence>
<evidence type="ECO:0000256" key="3">
    <source>
        <dbReference type="ARBA" id="ARBA00022705"/>
    </source>
</evidence>
<dbReference type="InterPro" id="IPR007693">
    <property type="entry name" value="DNA_helicase_DnaB-like_N"/>
</dbReference>
<feature type="domain" description="SF4 helicase" evidence="12">
    <location>
        <begin position="182"/>
        <end position="447"/>
    </location>
</feature>
<dbReference type="NCBIfam" id="NF004384">
    <property type="entry name" value="PRK05748.1"/>
    <property type="match status" value="1"/>
</dbReference>
<evidence type="ECO:0000256" key="11">
    <source>
        <dbReference type="ARBA" id="ARBA00048954"/>
    </source>
</evidence>
<evidence type="ECO:0000256" key="9">
    <source>
        <dbReference type="ARBA" id="ARBA00023235"/>
    </source>
</evidence>
<dbReference type="SMART" id="SM00382">
    <property type="entry name" value="AAA"/>
    <property type="match status" value="1"/>
</dbReference>
<keyword evidence="9" id="KW-0413">Isomerase</keyword>
<gene>
    <name evidence="13" type="ORF">METZ01_LOCUS16511</name>
</gene>
<dbReference type="InterPro" id="IPR027417">
    <property type="entry name" value="P-loop_NTPase"/>
</dbReference>
<dbReference type="GO" id="GO:0005829">
    <property type="term" value="C:cytosol"/>
    <property type="evidence" value="ECO:0007669"/>
    <property type="project" value="TreeGrafter"/>
</dbReference>
<dbReference type="EC" id="5.6.2.3" evidence="10"/>
<dbReference type="InterPro" id="IPR036185">
    <property type="entry name" value="DNA_heli_DnaB-like_N_sf"/>
</dbReference>
<name>A0A381PBH1_9ZZZZ</name>
<dbReference type="GO" id="GO:0005524">
    <property type="term" value="F:ATP binding"/>
    <property type="evidence" value="ECO:0007669"/>
    <property type="project" value="UniProtKB-KW"/>
</dbReference>
<keyword evidence="7" id="KW-0067">ATP-binding</keyword>
<reference evidence="13" key="1">
    <citation type="submission" date="2018-05" db="EMBL/GenBank/DDBJ databases">
        <authorList>
            <person name="Lanie J.A."/>
            <person name="Ng W.-L."/>
            <person name="Kazmierczak K.M."/>
            <person name="Andrzejewski T.M."/>
            <person name="Davidsen T.M."/>
            <person name="Wayne K.J."/>
            <person name="Tettelin H."/>
            <person name="Glass J.I."/>
            <person name="Rusch D."/>
            <person name="Podicherti R."/>
            <person name="Tsui H.-C.T."/>
            <person name="Winkler M.E."/>
        </authorList>
    </citation>
    <scope>NUCLEOTIDE SEQUENCE</scope>
</reference>
<dbReference type="PROSITE" id="PS51199">
    <property type="entry name" value="SF4_HELICASE"/>
    <property type="match status" value="1"/>
</dbReference>
<dbReference type="NCBIfam" id="TIGR00665">
    <property type="entry name" value="DnaB"/>
    <property type="match status" value="1"/>
</dbReference>
<dbReference type="AlphaFoldDB" id="A0A381PBH1"/>